<evidence type="ECO:0000259" key="2">
    <source>
        <dbReference type="Pfam" id="PF13976"/>
    </source>
</evidence>
<sequence>MVYFSIVLRDGVFEIDLFDSYTIISSLYALSNKRAKSNLDSTLLWHCRLGHISKKRIEKLQHDGLLNSTDLKDFEKCVPYISLNHEEDDLEIDEPQSDIISIRRSTRTRHAIDGMCLYIDVEEHELRDLGERTNYKAALFEPNKTIGCEWLFKKNTDMDRAVHTYKARLVAKGYTQTLGIDYEEIFSPVADIRAIRILISMATFYNDEIWEMDVKTAFHKGYLSEETGYVFILNGGVVDWKSSKQSIFATTSAEAEYIAAYDASKEAVWVRKFIYGLGVVLTIEEPIKMYCDNTGAISIANESGITKGARHFRAKVHYLREVIEYGDIKLEKVHTYDNLVDPFTKALSFPKHSEHTKNIGMLLASSLIDAYWTPQPLNNYFRSVVISKFSNMVGDLDFVEVVDEKLYEECLLCLQGLLEDGKVVISSSLVKSMISGFFQMVLMVIIDSFQVLVEEEDAMKDRRLKKMEIVVCEKDDDDGLGGFTLANDVSSHRPLGCLLDGPFSVSMGSTTLEVVGIKRLHDDVRVTTAKSFNPTQDLLVKEKIESQSETTQTVSALKLPVLEIGEYDLWSMRMEQYLTFTDHALWEVIVNGDSVTAVASASAEGPIPPTTAEQNLAKKNELKAKSTLMLAIPYKHLLKFHACKDAKLWIPHYDGFFSL</sequence>
<dbReference type="InterPro" id="IPR013103">
    <property type="entry name" value="RVT_2"/>
</dbReference>
<organism evidence="3">
    <name type="scientific">Tanacetum cinerariifolium</name>
    <name type="common">Dalmatian daisy</name>
    <name type="synonym">Chrysanthemum cinerariifolium</name>
    <dbReference type="NCBI Taxonomy" id="118510"/>
    <lineage>
        <taxon>Eukaryota</taxon>
        <taxon>Viridiplantae</taxon>
        <taxon>Streptophyta</taxon>
        <taxon>Embryophyta</taxon>
        <taxon>Tracheophyta</taxon>
        <taxon>Spermatophyta</taxon>
        <taxon>Magnoliopsida</taxon>
        <taxon>eudicotyledons</taxon>
        <taxon>Gunneridae</taxon>
        <taxon>Pentapetalae</taxon>
        <taxon>asterids</taxon>
        <taxon>campanulids</taxon>
        <taxon>Asterales</taxon>
        <taxon>Asteraceae</taxon>
        <taxon>Asteroideae</taxon>
        <taxon>Anthemideae</taxon>
        <taxon>Anthemidinae</taxon>
        <taxon>Tanacetum</taxon>
    </lineage>
</organism>
<dbReference type="PANTHER" id="PTHR11439:SF496">
    <property type="entry name" value="RNA-DIRECTED DNA POLYMERASE"/>
    <property type="match status" value="1"/>
</dbReference>
<dbReference type="PANTHER" id="PTHR11439">
    <property type="entry name" value="GAG-POL-RELATED RETROTRANSPOSON"/>
    <property type="match status" value="1"/>
</dbReference>
<dbReference type="Pfam" id="PF13976">
    <property type="entry name" value="gag_pre-integrs"/>
    <property type="match status" value="1"/>
</dbReference>
<comment type="caution">
    <text evidence="3">The sequence shown here is derived from an EMBL/GenBank/DDBJ whole genome shotgun (WGS) entry which is preliminary data.</text>
</comment>
<feature type="domain" description="GAG-pre-integrase" evidence="2">
    <location>
        <begin position="35"/>
        <end position="79"/>
    </location>
</feature>
<evidence type="ECO:0000313" key="3">
    <source>
        <dbReference type="EMBL" id="GEU40995.1"/>
    </source>
</evidence>
<accession>A0A6L2JYS9</accession>
<dbReference type="EMBL" id="BKCJ010001378">
    <property type="protein sequence ID" value="GEU40995.1"/>
    <property type="molecule type" value="Genomic_DNA"/>
</dbReference>
<evidence type="ECO:0000259" key="1">
    <source>
        <dbReference type="Pfam" id="PF07727"/>
    </source>
</evidence>
<dbReference type="CDD" id="cd09272">
    <property type="entry name" value="RNase_HI_RT_Ty1"/>
    <property type="match status" value="1"/>
</dbReference>
<gene>
    <name evidence="3" type="ORF">Tci_012973</name>
</gene>
<feature type="domain" description="Reverse transcriptase Ty1/copia-type" evidence="1">
    <location>
        <begin position="143"/>
        <end position="239"/>
    </location>
</feature>
<dbReference type="AlphaFoldDB" id="A0A6L2JYS9"/>
<dbReference type="InterPro" id="IPR025724">
    <property type="entry name" value="GAG-pre-integrase_dom"/>
</dbReference>
<reference evidence="3" key="1">
    <citation type="journal article" date="2019" name="Sci. Rep.">
        <title>Draft genome of Tanacetum cinerariifolium, the natural source of mosquito coil.</title>
        <authorList>
            <person name="Yamashiro T."/>
            <person name="Shiraishi A."/>
            <person name="Satake H."/>
            <person name="Nakayama K."/>
        </authorList>
    </citation>
    <scope>NUCLEOTIDE SEQUENCE</scope>
</reference>
<dbReference type="Pfam" id="PF07727">
    <property type="entry name" value="RVT_2"/>
    <property type="match status" value="1"/>
</dbReference>
<protein>
    <submittedName>
        <fullName evidence="3">Retrovirus-related Pol polyprotein from transposon TNT 1-94</fullName>
    </submittedName>
</protein>
<proteinExistence type="predicted"/>
<name>A0A6L2JYS9_TANCI</name>